<dbReference type="Proteomes" id="UP000298781">
    <property type="component" value="Chromosome"/>
</dbReference>
<evidence type="ECO:0000256" key="1">
    <source>
        <dbReference type="ARBA" id="ARBA00009437"/>
    </source>
</evidence>
<dbReference type="InterPro" id="IPR036388">
    <property type="entry name" value="WH-like_DNA-bd_sf"/>
</dbReference>
<dbReference type="PANTHER" id="PTHR30346:SF28">
    <property type="entry name" value="HTH-TYPE TRANSCRIPTIONAL REGULATOR CYNR"/>
    <property type="match status" value="1"/>
</dbReference>
<dbReference type="GO" id="GO:0003700">
    <property type="term" value="F:DNA-binding transcription factor activity"/>
    <property type="evidence" value="ECO:0007669"/>
    <property type="project" value="InterPro"/>
</dbReference>
<dbReference type="SUPFAM" id="SSF46785">
    <property type="entry name" value="Winged helix' DNA-binding domain"/>
    <property type="match status" value="1"/>
</dbReference>
<feature type="domain" description="HTH lysR-type" evidence="5">
    <location>
        <begin position="6"/>
        <end position="63"/>
    </location>
</feature>
<keyword evidence="7" id="KW-1185">Reference proteome</keyword>
<name>A0A4D7BGG3_9HYPH</name>
<dbReference type="PROSITE" id="PS50931">
    <property type="entry name" value="HTH_LYSR"/>
    <property type="match status" value="1"/>
</dbReference>
<dbReference type="OrthoDB" id="7216893at2"/>
<reference evidence="6 7" key="1">
    <citation type="submission" date="2019-04" db="EMBL/GenBank/DDBJ databases">
        <title>Phreatobacter aquaticus sp. nov.</title>
        <authorList>
            <person name="Choi A."/>
        </authorList>
    </citation>
    <scope>NUCLEOTIDE SEQUENCE [LARGE SCALE GENOMIC DNA]</scope>
    <source>
        <strain evidence="6 7">KCTC 52518</strain>
    </source>
</reference>
<dbReference type="KEGG" id="pstg:E8M01_29130"/>
<protein>
    <submittedName>
        <fullName evidence="6">LysR family transcriptional regulator</fullName>
    </submittedName>
</protein>
<dbReference type="AlphaFoldDB" id="A0A4D7BGG3"/>
<dbReference type="EMBL" id="CP039690">
    <property type="protein sequence ID" value="QCI69483.1"/>
    <property type="molecule type" value="Genomic_DNA"/>
</dbReference>
<dbReference type="GO" id="GO:0003677">
    <property type="term" value="F:DNA binding"/>
    <property type="evidence" value="ECO:0007669"/>
    <property type="project" value="UniProtKB-KW"/>
</dbReference>
<dbReference type="Pfam" id="PF00126">
    <property type="entry name" value="HTH_1"/>
    <property type="match status" value="1"/>
</dbReference>
<organism evidence="6 7">
    <name type="scientific">Phreatobacter stygius</name>
    <dbReference type="NCBI Taxonomy" id="1940610"/>
    <lineage>
        <taxon>Bacteria</taxon>
        <taxon>Pseudomonadati</taxon>
        <taxon>Pseudomonadota</taxon>
        <taxon>Alphaproteobacteria</taxon>
        <taxon>Hyphomicrobiales</taxon>
        <taxon>Phreatobacteraceae</taxon>
        <taxon>Phreatobacter</taxon>
    </lineage>
</organism>
<dbReference type="InterPro" id="IPR036390">
    <property type="entry name" value="WH_DNA-bd_sf"/>
</dbReference>
<evidence type="ECO:0000313" key="7">
    <source>
        <dbReference type="Proteomes" id="UP000298781"/>
    </source>
</evidence>
<keyword evidence="3" id="KW-0238">DNA-binding</keyword>
<keyword evidence="2" id="KW-0805">Transcription regulation</keyword>
<comment type="similarity">
    <text evidence="1">Belongs to the LysR transcriptional regulatory family.</text>
</comment>
<dbReference type="InterPro" id="IPR000847">
    <property type="entry name" value="LysR_HTH_N"/>
</dbReference>
<dbReference type="PANTHER" id="PTHR30346">
    <property type="entry name" value="TRANSCRIPTIONAL DUAL REGULATOR HCAR-RELATED"/>
    <property type="match status" value="1"/>
</dbReference>
<gene>
    <name evidence="6" type="ORF">E8M01_29130</name>
</gene>
<keyword evidence="4" id="KW-0804">Transcription</keyword>
<dbReference type="Gene3D" id="1.10.10.10">
    <property type="entry name" value="Winged helix-like DNA-binding domain superfamily/Winged helix DNA-binding domain"/>
    <property type="match status" value="1"/>
</dbReference>
<dbReference type="PRINTS" id="PR00039">
    <property type="entry name" value="HTHLYSR"/>
</dbReference>
<evidence type="ECO:0000256" key="4">
    <source>
        <dbReference type="ARBA" id="ARBA00023163"/>
    </source>
</evidence>
<dbReference type="GO" id="GO:0032993">
    <property type="term" value="C:protein-DNA complex"/>
    <property type="evidence" value="ECO:0007669"/>
    <property type="project" value="TreeGrafter"/>
</dbReference>
<sequence length="73" mass="8428">MPDLVFDLRDLKYPMLVAEYGSFRRAADWLNLSQSTLSRGTQLLERRPGTPLFARGRQGAQPNICRRIASDFW</sequence>
<evidence type="ECO:0000256" key="3">
    <source>
        <dbReference type="ARBA" id="ARBA00023125"/>
    </source>
</evidence>
<accession>A0A4D7BGG3</accession>
<evidence type="ECO:0000313" key="6">
    <source>
        <dbReference type="EMBL" id="QCI69483.1"/>
    </source>
</evidence>
<evidence type="ECO:0000259" key="5">
    <source>
        <dbReference type="PROSITE" id="PS50931"/>
    </source>
</evidence>
<proteinExistence type="inferred from homology"/>
<evidence type="ECO:0000256" key="2">
    <source>
        <dbReference type="ARBA" id="ARBA00023015"/>
    </source>
</evidence>